<gene>
    <name evidence="17" type="primary">LOC116299887</name>
</gene>
<accession>A0A6P8IDP2</accession>
<dbReference type="SMART" id="SM00630">
    <property type="entry name" value="Sema"/>
    <property type="match status" value="1"/>
</dbReference>
<evidence type="ECO:0000259" key="15">
    <source>
        <dbReference type="PROSITE" id="PS51004"/>
    </source>
</evidence>
<dbReference type="Pfam" id="PF18020">
    <property type="entry name" value="TIG_2"/>
    <property type="match status" value="1"/>
</dbReference>
<dbReference type="InterPro" id="IPR041362">
    <property type="entry name" value="TIG2_plexin"/>
</dbReference>
<evidence type="ECO:0000256" key="2">
    <source>
        <dbReference type="ARBA" id="ARBA00010297"/>
    </source>
</evidence>
<dbReference type="Pfam" id="PF01403">
    <property type="entry name" value="Sema"/>
    <property type="match status" value="1"/>
</dbReference>
<evidence type="ECO:0000256" key="5">
    <source>
        <dbReference type="ARBA" id="ARBA00022692"/>
    </source>
</evidence>
<dbReference type="InterPro" id="IPR002909">
    <property type="entry name" value="IPT_dom"/>
</dbReference>
<dbReference type="FunCoup" id="A0A6P8IDP2">
    <property type="interactions" value="1442"/>
</dbReference>
<dbReference type="GO" id="GO:0002116">
    <property type="term" value="C:semaphorin receptor complex"/>
    <property type="evidence" value="ECO:0007669"/>
    <property type="project" value="TreeGrafter"/>
</dbReference>
<dbReference type="InterPro" id="IPR031148">
    <property type="entry name" value="Plexin"/>
</dbReference>
<dbReference type="CDD" id="cd11236">
    <property type="entry name" value="Sema_plexin_like"/>
    <property type="match status" value="1"/>
</dbReference>
<comment type="caution">
    <text evidence="12">Lacks conserved residue(s) required for the propagation of feature annotation.</text>
</comment>
<dbReference type="InterPro" id="IPR041019">
    <property type="entry name" value="TIG1_plexin"/>
</dbReference>
<dbReference type="Pfam" id="PF08337">
    <property type="entry name" value="Plexin_cytopl"/>
    <property type="match status" value="1"/>
</dbReference>
<dbReference type="GO" id="GO:0017154">
    <property type="term" value="F:semaphorin receptor activity"/>
    <property type="evidence" value="ECO:0007669"/>
    <property type="project" value="InterPro"/>
</dbReference>
<evidence type="ECO:0000256" key="6">
    <source>
        <dbReference type="ARBA" id="ARBA00022729"/>
    </source>
</evidence>
<evidence type="ECO:0000256" key="3">
    <source>
        <dbReference type="ARBA" id="ARBA00022475"/>
    </source>
</evidence>
<dbReference type="KEGG" id="aten:116299887"/>
<dbReference type="RefSeq" id="XP_031564462.1">
    <property type="nucleotide sequence ID" value="XM_031708602.1"/>
</dbReference>
<protein>
    <submittedName>
        <fullName evidence="17">Plexin-A4-like</fullName>
    </submittedName>
</protein>
<dbReference type="InterPro" id="IPR013783">
    <property type="entry name" value="Ig-like_fold"/>
</dbReference>
<dbReference type="Pfam" id="PF17960">
    <property type="entry name" value="TIG_plexin"/>
    <property type="match status" value="1"/>
</dbReference>
<evidence type="ECO:0000256" key="1">
    <source>
        <dbReference type="ARBA" id="ARBA00004251"/>
    </source>
</evidence>
<dbReference type="InterPro" id="IPR013548">
    <property type="entry name" value="Plexin_cytoplasmic_RasGAP_dom"/>
</dbReference>
<comment type="similarity">
    <text evidence="2">Belongs to the plexin family.</text>
</comment>
<dbReference type="SUPFAM" id="SSF103575">
    <property type="entry name" value="Plexin repeat"/>
    <property type="match status" value="1"/>
</dbReference>
<dbReference type="PROSITE" id="PS51004">
    <property type="entry name" value="SEMA"/>
    <property type="match status" value="1"/>
</dbReference>
<dbReference type="SUPFAM" id="SSF48350">
    <property type="entry name" value="GTPase activation domain, GAP"/>
    <property type="match status" value="1"/>
</dbReference>
<dbReference type="Gene3D" id="2.130.10.10">
    <property type="entry name" value="YVTN repeat-like/Quinoprotein amine dehydrogenase"/>
    <property type="match status" value="1"/>
</dbReference>
<dbReference type="CDD" id="cd12205">
    <property type="entry name" value="RasGAP_plexin"/>
    <property type="match status" value="1"/>
</dbReference>
<evidence type="ECO:0000256" key="4">
    <source>
        <dbReference type="ARBA" id="ARBA00022553"/>
    </source>
</evidence>
<evidence type="ECO:0000256" key="7">
    <source>
        <dbReference type="ARBA" id="ARBA00022737"/>
    </source>
</evidence>
<evidence type="ECO:0000256" key="13">
    <source>
        <dbReference type="SAM" id="Phobius"/>
    </source>
</evidence>
<dbReference type="CDD" id="cd00603">
    <property type="entry name" value="IPT_PCSR"/>
    <property type="match status" value="1"/>
</dbReference>
<dbReference type="InterPro" id="IPR036352">
    <property type="entry name" value="Semap_dom_sf"/>
</dbReference>
<keyword evidence="5 13" id="KW-0812">Transmembrane</keyword>
<feature type="domain" description="Sema" evidence="15">
    <location>
        <begin position="1"/>
        <end position="486"/>
    </location>
</feature>
<dbReference type="InterPro" id="IPR014756">
    <property type="entry name" value="Ig_E-set"/>
</dbReference>
<keyword evidence="10" id="KW-1015">Disulfide bond</keyword>
<dbReference type="Pfam" id="PF01833">
    <property type="entry name" value="TIG"/>
    <property type="match status" value="3"/>
</dbReference>
<keyword evidence="7" id="KW-0677">Repeat</keyword>
<dbReference type="InterPro" id="IPR016201">
    <property type="entry name" value="PSI"/>
</dbReference>
<organism evidence="16 17">
    <name type="scientific">Actinia tenebrosa</name>
    <name type="common">Australian red waratah sea anemone</name>
    <dbReference type="NCBI Taxonomy" id="6105"/>
    <lineage>
        <taxon>Eukaryota</taxon>
        <taxon>Metazoa</taxon>
        <taxon>Cnidaria</taxon>
        <taxon>Anthozoa</taxon>
        <taxon>Hexacorallia</taxon>
        <taxon>Actiniaria</taxon>
        <taxon>Actiniidae</taxon>
        <taxon>Actinia</taxon>
    </lineage>
</organism>
<feature type="transmembrane region" description="Helical" evidence="13">
    <location>
        <begin position="1229"/>
        <end position="1252"/>
    </location>
</feature>
<dbReference type="InterPro" id="IPR015943">
    <property type="entry name" value="WD40/YVTN_repeat-like_dom_sf"/>
</dbReference>
<keyword evidence="3" id="KW-1003">Cell membrane</keyword>
<dbReference type="GO" id="GO:0005886">
    <property type="term" value="C:plasma membrane"/>
    <property type="evidence" value="ECO:0007669"/>
    <property type="project" value="UniProtKB-SubCell"/>
</dbReference>
<dbReference type="SUPFAM" id="SSF101912">
    <property type="entry name" value="Sema domain"/>
    <property type="match status" value="1"/>
</dbReference>
<keyword evidence="4" id="KW-0597">Phosphoprotein</keyword>
<proteinExistence type="inferred from homology"/>
<dbReference type="InterPro" id="IPR002165">
    <property type="entry name" value="Plexin_repeat"/>
</dbReference>
<keyword evidence="8 13" id="KW-1133">Transmembrane helix</keyword>
<dbReference type="Gene3D" id="3.10.20.90">
    <property type="entry name" value="Phosphatidylinositol 3-kinase Catalytic Subunit, Chain A, domain 1"/>
    <property type="match status" value="1"/>
</dbReference>
<dbReference type="Gene3D" id="2.60.40.10">
    <property type="entry name" value="Immunoglobulins"/>
    <property type="match status" value="4"/>
</dbReference>
<dbReference type="InParanoid" id="A0A6P8IDP2"/>
<dbReference type="Pfam" id="PF01437">
    <property type="entry name" value="PSI"/>
    <property type="match status" value="1"/>
</dbReference>
<evidence type="ECO:0000313" key="16">
    <source>
        <dbReference type="Proteomes" id="UP000515163"/>
    </source>
</evidence>
<keyword evidence="6 14" id="KW-0732">Signal</keyword>
<name>A0A6P8IDP2_ACTTE</name>
<dbReference type="SUPFAM" id="SSF81296">
    <property type="entry name" value="E set domains"/>
    <property type="match status" value="3"/>
</dbReference>
<keyword evidence="11" id="KW-0325">Glycoprotein</keyword>
<dbReference type="GeneID" id="116299887"/>
<dbReference type="PANTHER" id="PTHR22625:SF70">
    <property type="entry name" value="PLEXIN A, ISOFORM A"/>
    <property type="match status" value="1"/>
</dbReference>
<dbReference type="Gene3D" id="1.10.506.10">
    <property type="entry name" value="GTPase Activation - p120gap, domain 1"/>
    <property type="match status" value="1"/>
</dbReference>
<reference evidence="17" key="1">
    <citation type="submission" date="2025-08" db="UniProtKB">
        <authorList>
            <consortium name="RefSeq"/>
        </authorList>
    </citation>
    <scope>IDENTIFICATION</scope>
    <source>
        <tissue evidence="17">Tentacle</tissue>
    </source>
</reference>
<dbReference type="InterPro" id="IPR001627">
    <property type="entry name" value="Semap_dom"/>
</dbReference>
<evidence type="ECO:0000256" key="9">
    <source>
        <dbReference type="ARBA" id="ARBA00023136"/>
    </source>
</evidence>
<dbReference type="FunFam" id="2.60.40.10:FF:000868">
    <property type="entry name" value="Plexin D1"/>
    <property type="match status" value="1"/>
</dbReference>
<dbReference type="SMART" id="SM00423">
    <property type="entry name" value="PSI"/>
    <property type="match status" value="3"/>
</dbReference>
<dbReference type="PANTHER" id="PTHR22625">
    <property type="entry name" value="PLEXIN"/>
    <property type="match status" value="1"/>
</dbReference>
<sequence length="1866" mass="208049">MTVMAKNRPEKIFCSIVLTLCLWNICYAYTELPTPGVLTNIIVDNVTGNIYIGGSNFLLKASSDLDILRQNSTGPKPDNPLCTPPPHSCKETRVPTDNHNKILLIDESQRKLLTCGSLYHGYCEVRDLNDLDITVPVSKPFVASGHPNAAVGFIAPGPSELGGNVLYIGTTWFPKIVETYTDIFAVSSRSIDSSGNLFELALDGGKVTALKFSDYNYEVRYVYGFSHSDFSYFITVQESLASYKKRASNPSAIKEYETKIVSLCQKDSNYQSYTEIPLKCLSRSGVNFNIATSAVIAKGGDKLTKKSGIPLNSEVLFITFSKSNPGSSEPTQSSVLCYYSMKEIKEGFNANIQKCSETTGMPLGVPWTAIGKGTCVSQKYSGTCPSNTNNHPLGGSISVSTTAILEKNQSTLLSISALPYEDYTVVFLGDNNGHLLKVSVGDSSSLLTPYHDEAISQGKPLTKVVLSKDRQSLYVANDLKVFKVPVEDCSSHSSCKSCTGHGDPFCGWCTLYEKCSRRALCANSAVHPLRFTTNASQCIQFVSTKPERFPYGSVTQFDATIKSMPPLLAGETYKCYINSKERPAVVFSNGTIQCSTPPKSDLPPITSDTGDVLVDLSLISSETGKTILSTKIPFYDCTLMKRCVLCSESNYDCDWCIYKGKCYADGNTQCPGEIILSSQKRTPGAVGCPRLAENQTFLLPNKISTSMKIQAKNLPAIKYNFQYECNVMVEGKNFRVGALRDSDSQVTCQESAYSYSKTSQYSPAELKVLWRGEDEIHKPDSIKVSLYKCDVNRDDCSTCLVADGQLNCGWCKLTSSCQVEKGCDQKWVHRSQPCYTKPVIKKFWPMSGPPRGNTEIEITGVDFGKVFGDIKDSVFIGNYSCIPDPRKYVVSKRITCNTTKSNEEVKGPVIVVVNGIRGSSRDLFSYQTPVVKDFNPKKGPESGGSLINITGINLNTGRRIEAWLGKTPCVIDRLKVTDTSIPCITQAVSTRMRRAVSNESTSHDVVVSFDGFFPPSPPGKFEFKADPVYAGINPDRTFPSGGLKLTVTGENFDSVRIPKIYFTNADDKSSVSKEEICDVKSSKTMVCPSPNITIFNIEPGSKNGSELIVGLVMDNVPGLENVTTLALVMDPYFTPFDGVEEINSESLILKGKNLDILSKEDVTVLVEGIHCNVTVLGEEQLVCIIPKEKDLPEAEKKEYTVIVKAGFLTFNLGKLKFFMPVKGKDIPSWVYAVVAAVAFILLVVIICLYCAYRRKKQQQSKSTKIHEIERGKFELRVARECREAFAELQTDMTDWSNDLSSSLIPFWDFRTYAMHVLFPGVTDHPVLKMKSNLSHNWESGLRKFAQLVYNKDFLLIYIKTIETQSSFNMKDRCNLASLLMVTLQNKMDYATEILKQLLCELIRKSVAQSHPKLLLRRTESVADKLLTNWLAFCMYNDLKKDLGKPLFMLFMAIKCQVEKGPVDACTGEARYSLSEDKLLRQTIEYETLKVTVSQEDESPIQVALLDCDTITQAKTKILDAFHKHEPYSSRPTPETFQLSWVMSDGTEKVILDDDASSVIDGPWRCLNTLAHYKIPNGALLKLSVHHTHFYGSAGSDLQSLPRTTFKPFSYTALSRGSREDLLEEGGRTWHLVKQLDYPTDKEDARHSKMLSEIYLTRLLATKGTLQKFVDGLFEAVFSMNRRSSTAPLPVKFLFDLLDEQAQTLNLADPEVLHTWKNNSLPLRFWINIIKNPNFVFDIFKPNIVDSCLSVIAQLFMDACSTSKNELGKDSPSNKLLYNRDIPSYKKRVENYYSNVQTQPSPSDDELKDFLADLSVQYNGMFNTDHALQELFRYVTKYQDQLQEKLEESGHRDLASNLKRIAAENRR</sequence>
<keyword evidence="16" id="KW-1185">Reference proteome</keyword>
<dbReference type="Proteomes" id="UP000515163">
    <property type="component" value="Unplaced"/>
</dbReference>
<dbReference type="OrthoDB" id="125363at2759"/>
<evidence type="ECO:0000256" key="12">
    <source>
        <dbReference type="PROSITE-ProRule" id="PRU00352"/>
    </source>
</evidence>
<comment type="subcellular location">
    <subcellularLocation>
        <location evidence="1">Cell membrane</location>
        <topology evidence="1">Single-pass type I membrane protein</topology>
    </subcellularLocation>
</comment>
<dbReference type="SMART" id="SM00429">
    <property type="entry name" value="IPT"/>
    <property type="match status" value="4"/>
</dbReference>
<dbReference type="GO" id="GO:0030334">
    <property type="term" value="P:regulation of cell migration"/>
    <property type="evidence" value="ECO:0007669"/>
    <property type="project" value="TreeGrafter"/>
</dbReference>
<dbReference type="Pfam" id="PF20170">
    <property type="entry name" value="Plexin_RBD"/>
    <property type="match status" value="1"/>
</dbReference>
<feature type="chain" id="PRO_5028021258" evidence="14">
    <location>
        <begin position="29"/>
        <end position="1866"/>
    </location>
</feature>
<evidence type="ECO:0000256" key="8">
    <source>
        <dbReference type="ARBA" id="ARBA00022989"/>
    </source>
</evidence>
<dbReference type="InterPro" id="IPR008936">
    <property type="entry name" value="Rho_GTPase_activation_prot"/>
</dbReference>
<evidence type="ECO:0000256" key="11">
    <source>
        <dbReference type="ARBA" id="ARBA00023180"/>
    </source>
</evidence>
<dbReference type="InterPro" id="IPR046800">
    <property type="entry name" value="Plexin_RBD"/>
</dbReference>
<feature type="signal peptide" evidence="14">
    <location>
        <begin position="1"/>
        <end position="28"/>
    </location>
</feature>
<dbReference type="FunFam" id="2.60.40.10:FF:000131">
    <property type="entry name" value="Plexin A2"/>
    <property type="match status" value="1"/>
</dbReference>
<evidence type="ECO:0000313" key="17">
    <source>
        <dbReference type="RefSeq" id="XP_031564462.1"/>
    </source>
</evidence>
<evidence type="ECO:0000256" key="14">
    <source>
        <dbReference type="SAM" id="SignalP"/>
    </source>
</evidence>
<keyword evidence="9 13" id="KW-0472">Membrane</keyword>
<evidence type="ECO:0000256" key="10">
    <source>
        <dbReference type="ARBA" id="ARBA00023157"/>
    </source>
</evidence>